<feature type="transmembrane region" description="Helical" evidence="6">
    <location>
        <begin position="113"/>
        <end position="133"/>
    </location>
</feature>
<comment type="similarity">
    <text evidence="2">Belongs to the major facilitator superfamily. Nitrate/nitrite porter (TC 2.A.1.8) family.</text>
</comment>
<accession>A0ABS7RJW1</accession>
<dbReference type="InterPro" id="IPR011701">
    <property type="entry name" value="MFS"/>
</dbReference>
<evidence type="ECO:0000256" key="2">
    <source>
        <dbReference type="ARBA" id="ARBA00008432"/>
    </source>
</evidence>
<dbReference type="RefSeq" id="WP_221024832.1">
    <property type="nucleotide sequence ID" value="NZ_JAIEZQ010000002.1"/>
</dbReference>
<dbReference type="EMBL" id="JAIEZQ010000002">
    <property type="protein sequence ID" value="MBY9075026.1"/>
    <property type="molecule type" value="Genomic_DNA"/>
</dbReference>
<evidence type="ECO:0000256" key="4">
    <source>
        <dbReference type="ARBA" id="ARBA00022989"/>
    </source>
</evidence>
<proteinExistence type="inferred from homology"/>
<dbReference type="CDD" id="cd17341">
    <property type="entry name" value="MFS_NRT2_like"/>
    <property type="match status" value="1"/>
</dbReference>
<feature type="transmembrane region" description="Helical" evidence="6">
    <location>
        <begin position="83"/>
        <end position="101"/>
    </location>
</feature>
<evidence type="ECO:0000313" key="7">
    <source>
        <dbReference type="EMBL" id="MBY9075026.1"/>
    </source>
</evidence>
<evidence type="ECO:0000256" key="3">
    <source>
        <dbReference type="ARBA" id="ARBA00022692"/>
    </source>
</evidence>
<dbReference type="SUPFAM" id="SSF103473">
    <property type="entry name" value="MFS general substrate transporter"/>
    <property type="match status" value="1"/>
</dbReference>
<feature type="transmembrane region" description="Helical" evidence="6">
    <location>
        <begin position="386"/>
        <end position="408"/>
    </location>
</feature>
<keyword evidence="3 6" id="KW-0812">Transmembrane</keyword>
<feature type="transmembrane region" description="Helical" evidence="6">
    <location>
        <begin position="290"/>
        <end position="307"/>
    </location>
</feature>
<feature type="transmembrane region" description="Helical" evidence="6">
    <location>
        <begin position="215"/>
        <end position="237"/>
    </location>
</feature>
<dbReference type="Proteomes" id="UP000754710">
    <property type="component" value="Unassembled WGS sequence"/>
</dbReference>
<feature type="transmembrane region" description="Helical" evidence="6">
    <location>
        <begin position="139"/>
        <end position="167"/>
    </location>
</feature>
<sequence length="458" mass="48237">MSVTETRDVAEAPSTPVRRGGRWIEHWEPENEQFWAGGGSRVARRNLVWSILAEHVGFSVWLLWSAVVVYLPQAGFDFSVNQLFWLVALPNLVGATMRFPYTFAVARFGGRNWTVVSALLLLLPLALLVACVSNPVTPYAFFLVAAASAGLGGGNFASSMANISYFYPDAKKGAALGINAAGGNIGVSTVQLVVPAIVGISVFGAASAVNLENIALVWVPLSLLAAAGAWFCMDNLVSAKSPMADQLKAAGRPQTWVMSMLYVGTFGSFIGYGAAMPLLMKTQFPDVTGVYYAFLGALVGSAFRPLGGWLADRTGGARISAVVFVGMGLGVVGVIAAVRAGSFPLFLVGFLALFALSGIGNGSTYRMIPAIFRSQTADGAAARRHGAAALGLISAIGAYGGFLVPRAFGVSVERTGGIEAALVGFIGFYVLCTAVTWWCYLRSRVLTQRVPSLAHARV</sequence>
<feature type="transmembrane region" description="Helical" evidence="6">
    <location>
        <begin position="47"/>
        <end position="71"/>
    </location>
</feature>
<feature type="transmembrane region" description="Helical" evidence="6">
    <location>
        <begin position="420"/>
        <end position="441"/>
    </location>
</feature>
<protein>
    <submittedName>
        <fullName evidence="7">MFS transporter</fullName>
    </submittedName>
</protein>
<feature type="transmembrane region" description="Helical" evidence="6">
    <location>
        <begin position="188"/>
        <end position="209"/>
    </location>
</feature>
<dbReference type="Pfam" id="PF07690">
    <property type="entry name" value="MFS_1"/>
    <property type="match status" value="1"/>
</dbReference>
<feature type="transmembrane region" description="Helical" evidence="6">
    <location>
        <begin position="344"/>
        <end position="365"/>
    </location>
</feature>
<evidence type="ECO:0000256" key="5">
    <source>
        <dbReference type="ARBA" id="ARBA00023136"/>
    </source>
</evidence>
<feature type="transmembrane region" description="Helical" evidence="6">
    <location>
        <begin position="257"/>
        <end position="278"/>
    </location>
</feature>
<keyword evidence="4 6" id="KW-1133">Transmembrane helix</keyword>
<comment type="subcellular location">
    <subcellularLocation>
        <location evidence="1">Membrane</location>
        <topology evidence="1">Multi-pass membrane protein</topology>
    </subcellularLocation>
</comment>
<dbReference type="PANTHER" id="PTHR23515">
    <property type="entry name" value="HIGH-AFFINITY NITRATE TRANSPORTER 2.3"/>
    <property type="match status" value="1"/>
</dbReference>
<dbReference type="Gene3D" id="1.20.1250.20">
    <property type="entry name" value="MFS general substrate transporter like domains"/>
    <property type="match status" value="1"/>
</dbReference>
<evidence type="ECO:0000256" key="6">
    <source>
        <dbReference type="SAM" id="Phobius"/>
    </source>
</evidence>
<dbReference type="InterPro" id="IPR036259">
    <property type="entry name" value="MFS_trans_sf"/>
</dbReference>
<evidence type="ECO:0000256" key="1">
    <source>
        <dbReference type="ARBA" id="ARBA00004141"/>
    </source>
</evidence>
<organism evidence="7 8">
    <name type="scientific">Nocardioides jiangsuensis</name>
    <dbReference type="NCBI Taxonomy" id="2866161"/>
    <lineage>
        <taxon>Bacteria</taxon>
        <taxon>Bacillati</taxon>
        <taxon>Actinomycetota</taxon>
        <taxon>Actinomycetes</taxon>
        <taxon>Propionibacteriales</taxon>
        <taxon>Nocardioidaceae</taxon>
        <taxon>Nocardioides</taxon>
    </lineage>
</organism>
<name>A0ABS7RJW1_9ACTN</name>
<feature type="transmembrane region" description="Helical" evidence="6">
    <location>
        <begin position="319"/>
        <end position="338"/>
    </location>
</feature>
<reference evidence="7 8" key="1">
    <citation type="submission" date="2021-08" db="EMBL/GenBank/DDBJ databases">
        <title>Nocardioides bacterium WL0053 sp. nov., isolated from the sediment.</title>
        <authorList>
            <person name="Wang L."/>
            <person name="Zhang D."/>
            <person name="Zhang A."/>
        </authorList>
    </citation>
    <scope>NUCLEOTIDE SEQUENCE [LARGE SCALE GENOMIC DNA]</scope>
    <source>
        <strain evidence="7 8">WL0053</strain>
    </source>
</reference>
<gene>
    <name evidence="7" type="ORF">K1X13_09365</name>
</gene>
<keyword evidence="5 6" id="KW-0472">Membrane</keyword>
<comment type="caution">
    <text evidence="7">The sequence shown here is derived from an EMBL/GenBank/DDBJ whole genome shotgun (WGS) entry which is preliminary data.</text>
</comment>
<dbReference type="InterPro" id="IPR044772">
    <property type="entry name" value="NO3_transporter"/>
</dbReference>
<keyword evidence="8" id="KW-1185">Reference proteome</keyword>
<evidence type="ECO:0000313" key="8">
    <source>
        <dbReference type="Proteomes" id="UP000754710"/>
    </source>
</evidence>